<evidence type="ECO:0000313" key="7">
    <source>
        <dbReference type="Proteomes" id="UP001519332"/>
    </source>
</evidence>
<reference evidence="6 7" key="1">
    <citation type="submission" date="2021-03" db="EMBL/GenBank/DDBJ databases">
        <title>Sequencing the genomes of 1000 actinobacteria strains.</title>
        <authorList>
            <person name="Klenk H.-P."/>
        </authorList>
    </citation>
    <scope>NUCLEOTIDE SEQUENCE [LARGE SCALE GENOMIC DNA]</scope>
    <source>
        <strain evidence="6 7">DSM 46670</strain>
    </source>
</reference>
<dbReference type="PANTHER" id="PTHR10628:SF30">
    <property type="entry name" value="EXO-ALPHA-SIALIDASE"/>
    <property type="match status" value="1"/>
</dbReference>
<dbReference type="Proteomes" id="UP001519332">
    <property type="component" value="Unassembled WGS sequence"/>
</dbReference>
<keyword evidence="6" id="KW-0326">Glycosidase</keyword>
<dbReference type="SUPFAM" id="SSF50939">
    <property type="entry name" value="Sialidases"/>
    <property type="match status" value="1"/>
</dbReference>
<dbReference type="InterPro" id="IPR036278">
    <property type="entry name" value="Sialidase_sf"/>
</dbReference>
<accession>A0ABS4TNF0</accession>
<feature type="chain" id="PRO_5046346801" description="exo-alpha-sialidase" evidence="4">
    <location>
        <begin position="23"/>
        <end position="405"/>
    </location>
</feature>
<dbReference type="PANTHER" id="PTHR10628">
    <property type="entry name" value="SIALIDASE"/>
    <property type="match status" value="1"/>
</dbReference>
<comment type="caution">
    <text evidence="6">The sequence shown here is derived from an EMBL/GenBank/DDBJ whole genome shotgun (WGS) entry which is preliminary data.</text>
</comment>
<dbReference type="CDD" id="cd15482">
    <property type="entry name" value="Sialidase_non-viral"/>
    <property type="match status" value="1"/>
</dbReference>
<feature type="domain" description="Sialidase" evidence="5">
    <location>
        <begin position="54"/>
        <end position="353"/>
    </location>
</feature>
<dbReference type="Gene3D" id="2.120.10.10">
    <property type="match status" value="1"/>
</dbReference>
<evidence type="ECO:0000313" key="6">
    <source>
        <dbReference type="EMBL" id="MBP2325932.1"/>
    </source>
</evidence>
<dbReference type="RefSeq" id="WP_209643061.1">
    <property type="nucleotide sequence ID" value="NZ_JAGINW010000001.1"/>
</dbReference>
<evidence type="ECO:0000256" key="3">
    <source>
        <dbReference type="ARBA" id="ARBA00012733"/>
    </source>
</evidence>
<evidence type="ECO:0000256" key="4">
    <source>
        <dbReference type="SAM" id="SignalP"/>
    </source>
</evidence>
<dbReference type="GO" id="GO:0004308">
    <property type="term" value="F:exo-alpha-sialidase activity"/>
    <property type="evidence" value="ECO:0007669"/>
    <property type="project" value="UniProtKB-EC"/>
</dbReference>
<proteinExistence type="inferred from homology"/>
<keyword evidence="6" id="KW-0378">Hydrolase</keyword>
<evidence type="ECO:0000259" key="5">
    <source>
        <dbReference type="Pfam" id="PF13088"/>
    </source>
</evidence>
<keyword evidence="4" id="KW-0732">Signal</keyword>
<dbReference type="Pfam" id="PF13088">
    <property type="entry name" value="BNR_2"/>
    <property type="match status" value="1"/>
</dbReference>
<evidence type="ECO:0000256" key="2">
    <source>
        <dbReference type="ARBA" id="ARBA00009348"/>
    </source>
</evidence>
<organism evidence="6 7">
    <name type="scientific">Kibdelosporangium banguiense</name>
    <dbReference type="NCBI Taxonomy" id="1365924"/>
    <lineage>
        <taxon>Bacteria</taxon>
        <taxon>Bacillati</taxon>
        <taxon>Actinomycetota</taxon>
        <taxon>Actinomycetes</taxon>
        <taxon>Pseudonocardiales</taxon>
        <taxon>Pseudonocardiaceae</taxon>
        <taxon>Kibdelosporangium</taxon>
    </lineage>
</organism>
<feature type="signal peptide" evidence="4">
    <location>
        <begin position="1"/>
        <end position="22"/>
    </location>
</feature>
<dbReference type="EC" id="3.2.1.18" evidence="3"/>
<protein>
    <recommendedName>
        <fullName evidence="3">exo-alpha-sialidase</fullName>
        <ecNumber evidence="3">3.2.1.18</ecNumber>
    </recommendedName>
</protein>
<dbReference type="EMBL" id="JAGINW010000001">
    <property type="protein sequence ID" value="MBP2325932.1"/>
    <property type="molecule type" value="Genomic_DNA"/>
</dbReference>
<name>A0ABS4TNF0_9PSEU</name>
<dbReference type="InterPro" id="IPR026856">
    <property type="entry name" value="Sialidase_fam"/>
</dbReference>
<sequence>MALRSLMVAVLAVAALAQPANATPSQGCTSVPYTSGTAGYHTFRIPAVVRAASGALLAFAEGRVESAGDTGAIRVVLRRSYDGGCSWGPMTVVSTNGDATAGNPAPVVLPGGDIVLLTTRNGRVTEREIMSGTVSAEDSRRVFVQRSRDNGRTWSPAREITQVAKKPDWRWYATGPGHAIVLRGGRIVVPANHSAAPPAGSADVGTEAKYYGGHDLISDDGGRTWRIGFTEDRTDVNVASNETTVAQLPDGRLYFNSRNQGALGGRVDTVSTDGGESLAAPYRPQTTLTGPKVQGSVLQTTHPRVLLFSGPADPAVRRSMAVRVSGDQGRTWRQGHVVSAGPAAYSDLVQLGGSVGLLYETGVNGPYETITFTRIPMRVLTVYRQNIGRTMSYVPARSAKGEAVD</sequence>
<keyword evidence="7" id="KW-1185">Reference proteome</keyword>
<evidence type="ECO:0000256" key="1">
    <source>
        <dbReference type="ARBA" id="ARBA00000427"/>
    </source>
</evidence>
<dbReference type="InterPro" id="IPR011040">
    <property type="entry name" value="Sialidase"/>
</dbReference>
<comment type="similarity">
    <text evidence="2">Belongs to the glycosyl hydrolase 33 family.</text>
</comment>
<gene>
    <name evidence="6" type="ORF">JOF56_006317</name>
</gene>
<comment type="catalytic activity">
    <reaction evidence="1">
        <text>Hydrolysis of alpha-(2-&gt;3)-, alpha-(2-&gt;6)-, alpha-(2-&gt;8)- glycosidic linkages of terminal sialic acid residues in oligosaccharides, glycoproteins, glycolipids, colominic acid and synthetic substrates.</text>
        <dbReference type="EC" id="3.2.1.18"/>
    </reaction>
</comment>